<evidence type="ECO:0000313" key="2">
    <source>
        <dbReference type="Proteomes" id="UP001151760"/>
    </source>
</evidence>
<accession>A0ABQ5BRI0</accession>
<name>A0ABQ5BRI0_9ASTR</name>
<dbReference type="Proteomes" id="UP001151760">
    <property type="component" value="Unassembled WGS sequence"/>
</dbReference>
<reference evidence="1" key="2">
    <citation type="submission" date="2022-01" db="EMBL/GenBank/DDBJ databases">
        <authorList>
            <person name="Yamashiro T."/>
            <person name="Shiraishi A."/>
            <person name="Satake H."/>
            <person name="Nakayama K."/>
        </authorList>
    </citation>
    <scope>NUCLEOTIDE SEQUENCE</scope>
</reference>
<keyword evidence="2" id="KW-1185">Reference proteome</keyword>
<evidence type="ECO:0000313" key="1">
    <source>
        <dbReference type="EMBL" id="GJT16457.1"/>
    </source>
</evidence>
<dbReference type="EMBL" id="BQNB010013475">
    <property type="protein sequence ID" value="GJT16457.1"/>
    <property type="molecule type" value="Genomic_DNA"/>
</dbReference>
<protein>
    <submittedName>
        <fullName evidence="1">Uncharacterized protein</fullName>
    </submittedName>
</protein>
<gene>
    <name evidence="1" type="ORF">Tco_0875163</name>
</gene>
<proteinExistence type="predicted"/>
<reference evidence="1" key="1">
    <citation type="journal article" date="2022" name="Int. J. Mol. Sci.">
        <title>Draft Genome of Tanacetum Coccineum: Genomic Comparison of Closely Related Tanacetum-Family Plants.</title>
        <authorList>
            <person name="Yamashiro T."/>
            <person name="Shiraishi A."/>
            <person name="Nakayama K."/>
            <person name="Satake H."/>
        </authorList>
    </citation>
    <scope>NUCLEOTIDE SEQUENCE</scope>
</reference>
<comment type="caution">
    <text evidence="1">The sequence shown here is derived from an EMBL/GenBank/DDBJ whole genome shotgun (WGS) entry which is preliminary data.</text>
</comment>
<sequence>MGTFGEGVRKVGTKLEFVFCLRFFSKSSPSHVYSIQVLVEVSFSFGKHLEEKHVTWAQFGKKQDKNATLQDFDGALDLQCVETASQFPLTS</sequence>
<organism evidence="1 2">
    <name type="scientific">Tanacetum coccineum</name>
    <dbReference type="NCBI Taxonomy" id="301880"/>
    <lineage>
        <taxon>Eukaryota</taxon>
        <taxon>Viridiplantae</taxon>
        <taxon>Streptophyta</taxon>
        <taxon>Embryophyta</taxon>
        <taxon>Tracheophyta</taxon>
        <taxon>Spermatophyta</taxon>
        <taxon>Magnoliopsida</taxon>
        <taxon>eudicotyledons</taxon>
        <taxon>Gunneridae</taxon>
        <taxon>Pentapetalae</taxon>
        <taxon>asterids</taxon>
        <taxon>campanulids</taxon>
        <taxon>Asterales</taxon>
        <taxon>Asteraceae</taxon>
        <taxon>Asteroideae</taxon>
        <taxon>Anthemideae</taxon>
        <taxon>Anthemidinae</taxon>
        <taxon>Tanacetum</taxon>
    </lineage>
</organism>